<gene>
    <name evidence="2" type="ORF">CB5_LOCUS23563</name>
</gene>
<evidence type="ECO:0000256" key="1">
    <source>
        <dbReference type="SAM" id="MobiDB-lite"/>
    </source>
</evidence>
<dbReference type="EMBL" id="LR862135">
    <property type="protein sequence ID" value="CAD1840352.1"/>
    <property type="molecule type" value="Genomic_DNA"/>
</dbReference>
<organism evidence="2">
    <name type="scientific">Ananas comosus var. bracteatus</name>
    <name type="common">red pineapple</name>
    <dbReference type="NCBI Taxonomy" id="296719"/>
    <lineage>
        <taxon>Eukaryota</taxon>
        <taxon>Viridiplantae</taxon>
        <taxon>Streptophyta</taxon>
        <taxon>Embryophyta</taxon>
        <taxon>Tracheophyta</taxon>
        <taxon>Spermatophyta</taxon>
        <taxon>Magnoliopsida</taxon>
        <taxon>Liliopsida</taxon>
        <taxon>Poales</taxon>
        <taxon>Bromeliaceae</taxon>
        <taxon>Bromelioideae</taxon>
        <taxon>Ananas</taxon>
    </lineage>
</organism>
<protein>
    <submittedName>
        <fullName evidence="2">Uncharacterized protein</fullName>
    </submittedName>
</protein>
<proteinExistence type="predicted"/>
<name>A0A6V7QB51_ANACO</name>
<accession>A0A6V7QB51</accession>
<sequence length="118" mass="12845">MFYLNGCVDCSLASIRHCNLPFESYKFDPNAEYVRRKLLELDSVLQAAGVELGSNYHLLPIVEIDAAKAKLQEALAEMQQQEAASRAAIENGTEEGLGDSSELPMIDLPQRDSNGGGS</sequence>
<dbReference type="SUPFAM" id="SSF48173">
    <property type="entry name" value="Cryptochrome/photolyase FAD-binding domain"/>
    <property type="match status" value="1"/>
</dbReference>
<feature type="region of interest" description="Disordered" evidence="1">
    <location>
        <begin position="82"/>
        <end position="118"/>
    </location>
</feature>
<reference evidence="2" key="1">
    <citation type="submission" date="2020-07" db="EMBL/GenBank/DDBJ databases">
        <authorList>
            <person name="Lin J."/>
        </authorList>
    </citation>
    <scope>NUCLEOTIDE SEQUENCE</scope>
</reference>
<dbReference type="Gene3D" id="1.10.579.10">
    <property type="entry name" value="DNA Cyclobutane Dipyrimidine Photolyase, subunit A, domain 3"/>
    <property type="match status" value="1"/>
</dbReference>
<dbReference type="InterPro" id="IPR036134">
    <property type="entry name" value="Crypto/Photolyase_FAD-like_sf"/>
</dbReference>
<dbReference type="AlphaFoldDB" id="A0A6V7QB51"/>
<evidence type="ECO:0000313" key="2">
    <source>
        <dbReference type="EMBL" id="CAD1840352.1"/>
    </source>
</evidence>